<dbReference type="OrthoDB" id="9809241at2"/>
<dbReference type="RefSeq" id="WP_036080367.1">
    <property type="nucleotide sequence ID" value="NZ_JBPKCJ010000001.1"/>
</dbReference>
<sequence>MSSNSEKSPEKTPSNATLVFIKSDPRESPRPAEAVRVTAGLVGGEIPVSLYLFREALPLFEDNLEDMEDGEILTKFWNQFPEMGVEIFYEPDPDVPPPGGARPMSPEELSEYLEGFSQFLFF</sequence>
<name>A0A094WH13_9BACT</name>
<dbReference type="EMBL" id="JPGK01000001">
    <property type="protein sequence ID" value="KGA94947.1"/>
    <property type="molecule type" value="Genomic_DNA"/>
</dbReference>
<organism evidence="2 3">
    <name type="scientific">Leptospirillum ferriphilum</name>
    <dbReference type="NCBI Taxonomy" id="178606"/>
    <lineage>
        <taxon>Bacteria</taxon>
        <taxon>Pseudomonadati</taxon>
        <taxon>Nitrospirota</taxon>
        <taxon>Nitrospiria</taxon>
        <taxon>Nitrospirales</taxon>
        <taxon>Nitrospiraceae</taxon>
        <taxon>Leptospirillum</taxon>
    </lineage>
</organism>
<dbReference type="AlphaFoldDB" id="A0A094WH13"/>
<gene>
    <name evidence="2" type="ORF">LptCag_2381</name>
</gene>
<protein>
    <submittedName>
        <fullName evidence="2">Uncharacterized protein</fullName>
    </submittedName>
</protein>
<feature type="compositionally biased region" description="Polar residues" evidence="1">
    <location>
        <begin position="1"/>
        <end position="17"/>
    </location>
</feature>
<comment type="caution">
    <text evidence="2">The sequence shown here is derived from an EMBL/GenBank/DDBJ whole genome shotgun (WGS) entry which is preliminary data.</text>
</comment>
<proteinExistence type="predicted"/>
<dbReference type="PATRIC" id="fig|178606.4.peg.159"/>
<feature type="region of interest" description="Disordered" evidence="1">
    <location>
        <begin position="1"/>
        <end position="28"/>
    </location>
</feature>
<evidence type="ECO:0000256" key="1">
    <source>
        <dbReference type="SAM" id="MobiDB-lite"/>
    </source>
</evidence>
<evidence type="ECO:0000313" key="2">
    <source>
        <dbReference type="EMBL" id="KGA94947.1"/>
    </source>
</evidence>
<dbReference type="Proteomes" id="UP000029452">
    <property type="component" value="Unassembled WGS sequence"/>
</dbReference>
<accession>A0A094WH13</accession>
<evidence type="ECO:0000313" key="3">
    <source>
        <dbReference type="Proteomes" id="UP000029452"/>
    </source>
</evidence>
<reference evidence="2 3" key="1">
    <citation type="submission" date="2014-06" db="EMBL/GenBank/DDBJ databases">
        <title>Draft genome sequence of iron oxidizing acidophile Leptospirillum ferriphilum DSM14647.</title>
        <authorList>
            <person name="Cardenas J.P."/>
            <person name="Lazcano M."/>
            <person name="Ossandon F.J."/>
            <person name="Corbett M."/>
            <person name="Holmes D.S."/>
            <person name="Watkin E."/>
        </authorList>
    </citation>
    <scope>NUCLEOTIDE SEQUENCE [LARGE SCALE GENOMIC DNA]</scope>
    <source>
        <strain evidence="2 3">DSM 14647</strain>
    </source>
</reference>